<feature type="domain" description="Ig-like" evidence="14">
    <location>
        <begin position="3716"/>
        <end position="3801"/>
    </location>
</feature>
<dbReference type="CDD" id="cd00063">
    <property type="entry name" value="FN3"/>
    <property type="match status" value="2"/>
</dbReference>
<feature type="domain" description="Ig-like" evidence="14">
    <location>
        <begin position="5385"/>
        <end position="5474"/>
    </location>
</feature>
<feature type="domain" description="Ig-like" evidence="14">
    <location>
        <begin position="1201"/>
        <end position="1290"/>
    </location>
</feature>
<gene>
    <name evidence="16" type="primary">Obscn_1</name>
    <name evidence="16" type="ORF">GTO92_0013239</name>
</gene>
<evidence type="ECO:0000256" key="7">
    <source>
        <dbReference type="ARBA" id="ARBA00023157"/>
    </source>
</evidence>
<dbReference type="Gene3D" id="2.30.30.40">
    <property type="entry name" value="SH3 Domains"/>
    <property type="match status" value="1"/>
</dbReference>
<dbReference type="InterPro" id="IPR013783">
    <property type="entry name" value="Ig-like_fold"/>
</dbReference>
<keyword evidence="4" id="KW-0963">Cytoplasm</keyword>
<dbReference type="InterPro" id="IPR013098">
    <property type="entry name" value="Ig_I-set"/>
</dbReference>
<feature type="domain" description="Ig-like" evidence="14">
    <location>
        <begin position="4073"/>
        <end position="4159"/>
    </location>
</feature>
<comment type="subcellular location">
    <subcellularLocation>
        <location evidence="1">Cytoplasm</location>
    </subcellularLocation>
</comment>
<dbReference type="InterPro" id="IPR001849">
    <property type="entry name" value="PH_domain"/>
</dbReference>
<feature type="domain" description="Ig-like" evidence="14">
    <location>
        <begin position="5770"/>
        <end position="5859"/>
    </location>
</feature>
<feature type="domain" description="Ig-like" evidence="14">
    <location>
        <begin position="836"/>
        <end position="924"/>
    </location>
</feature>
<protein>
    <submittedName>
        <fullName evidence="16">OBSCN protein</fullName>
    </submittedName>
</protein>
<dbReference type="InterPro" id="IPR011993">
    <property type="entry name" value="PH-like_dom_sf"/>
</dbReference>
<evidence type="ECO:0000256" key="4">
    <source>
        <dbReference type="ARBA" id="ARBA00022490"/>
    </source>
</evidence>
<dbReference type="Pfam" id="PF07679">
    <property type="entry name" value="I-set"/>
    <property type="match status" value="51"/>
</dbReference>
<keyword evidence="5" id="KW-0597">Phosphoprotein</keyword>
<feature type="domain" description="Ig-like" evidence="14">
    <location>
        <begin position="3361"/>
        <end position="3445"/>
    </location>
</feature>
<evidence type="ECO:0000256" key="3">
    <source>
        <dbReference type="ARBA" id="ARBA00022443"/>
    </source>
</evidence>
<dbReference type="Pfam" id="PF00612">
    <property type="entry name" value="IQ"/>
    <property type="match status" value="1"/>
</dbReference>
<feature type="domain" description="Ig-like" evidence="14">
    <location>
        <begin position="2738"/>
        <end position="2828"/>
    </location>
</feature>
<feature type="domain" description="Ig-like" evidence="14">
    <location>
        <begin position="2557"/>
        <end position="2643"/>
    </location>
</feature>
<feature type="domain" description="Ig-like" evidence="14">
    <location>
        <begin position="1584"/>
        <end position="1653"/>
    </location>
</feature>
<evidence type="ECO:0000259" key="15">
    <source>
        <dbReference type="PROSITE" id="PS50853"/>
    </source>
</evidence>
<dbReference type="PROSITE" id="PS50853">
    <property type="entry name" value="FN3"/>
    <property type="match status" value="2"/>
</dbReference>
<feature type="domain" description="Ig-like" evidence="14">
    <location>
        <begin position="1109"/>
        <end position="1197"/>
    </location>
</feature>
<feature type="domain" description="Ig-like" evidence="14">
    <location>
        <begin position="2917"/>
        <end position="3000"/>
    </location>
</feature>
<dbReference type="InterPro" id="IPR035899">
    <property type="entry name" value="DBL_dom_sf"/>
</dbReference>
<feature type="domain" description="Ig-like" evidence="14">
    <location>
        <begin position="10"/>
        <end position="98"/>
    </location>
</feature>
<feature type="domain" description="Ig-like" evidence="14">
    <location>
        <begin position="1386"/>
        <end position="1474"/>
    </location>
</feature>
<dbReference type="Gene3D" id="2.60.40.10">
    <property type="entry name" value="Immunoglobulins"/>
    <property type="match status" value="60"/>
</dbReference>
<dbReference type="InterPro" id="IPR001452">
    <property type="entry name" value="SH3_domain"/>
</dbReference>
<dbReference type="InterPro" id="IPR052385">
    <property type="entry name" value="Obscurin/Obscurin-like_Reg"/>
</dbReference>
<feature type="domain" description="Ig-like" evidence="14">
    <location>
        <begin position="3183"/>
        <end position="3267"/>
    </location>
</feature>
<dbReference type="SMART" id="SM00408">
    <property type="entry name" value="IGc2"/>
    <property type="match status" value="49"/>
</dbReference>
<feature type="domain" description="PH" evidence="12">
    <location>
        <begin position="6358"/>
        <end position="6467"/>
    </location>
</feature>
<evidence type="ECO:0000256" key="1">
    <source>
        <dbReference type="ARBA" id="ARBA00004496"/>
    </source>
</evidence>
<feature type="domain" description="Ig-like" evidence="14">
    <location>
        <begin position="763"/>
        <end position="818"/>
    </location>
</feature>
<feature type="domain" description="Ig-like" evidence="14">
    <location>
        <begin position="282"/>
        <end position="365"/>
    </location>
</feature>
<feature type="domain" description="Ig-like" evidence="14">
    <location>
        <begin position="2380"/>
        <end position="2465"/>
    </location>
</feature>
<dbReference type="PROSITE" id="PS50002">
    <property type="entry name" value="SH3"/>
    <property type="match status" value="1"/>
</dbReference>
<dbReference type="PROSITE" id="PS50096">
    <property type="entry name" value="IQ"/>
    <property type="match status" value="1"/>
</dbReference>
<comment type="similarity">
    <text evidence="2">Belongs to the protein kinase superfamily. CAMK Ser/Thr protein kinase family.</text>
</comment>
<dbReference type="CDD" id="cd00096">
    <property type="entry name" value="Ig"/>
    <property type="match status" value="6"/>
</dbReference>
<feature type="domain" description="Ig-like" evidence="14">
    <location>
        <begin position="1475"/>
        <end position="1553"/>
    </location>
</feature>
<sequence>MDQSFYGGAPRFLSRPKAFAVYVGRDTTLSCTVVGSPLPVVTWEKDKVNISSGEKFQTVEDGDIYRLTIFDLTVEDSGQYICRAKNNVGEAYAAVTLQVGLATDQIERPPTFIQKPTSARVELGEDVAFYCRVLAHPEPTFMWEKDGRYLGESNRHKIESDGEASSLKIQCVRYIDGGTYTCRAQNSIGRASTAAALVVQQQKSQSITNASSEKTTSLLSHLQKRREEMRKTDIALYWSTNQTDDALFSSGSNIKTPERLSSLGLSLSEDYERAALLADKLPKGVFTRTCTVTEGKHAKLSCYVTGHPKPQILWKKDGFPISESRRHMLYEDEEENFILKILYCKQNDNGLYTCTASNLAGQTYSAVLVIVREPVIAFKKKLQDVEVLEKETAVLQCEVPVPSTLTSWFMEETRLIQSSKYNIEEDGTLRRLTIHNATTDDDAVYICEMNEGSRTVAELAVKGKITRKLPRRTALPLSDTAIFSVELEDEGTTSYWTRNGIQLKKDERISITSLGKQYTLTIRDCRPEDSGEIAFISCDCRTSTQFSVTAPRKHPPDPPVNPVVKDKTENDITLCWSPPVTDRPVPISGYIVERRKVGSQSWMRCHGSENIITPEFTLNNLNEEGSFQFRITAVNNFGQSSYLEFPGVFYLEPKASVTTPLIDVTAVAGGEATFTIELSAPCSGMWFLNGKAVKSGEDYLICRTKNTHTLVIRRIHETDNNSEVKFLTSNIQSICRLAVKAAEARFTNKSSEKNIVTVGLHGSAKLLTEVSDPTVTVTWMKDSKELKIGKKYETENVKQRRILMIHNVTEEDTGIYECVCNGDRMVFQLSLKAEMPKITIKGKTDGASNIVCGEQAEFEVETSNSKVKVLWYKEGKEIQQNQKFKLDSKGKQHKLIIIKAQKEDEGSYSCYAGEDMVTFKLEVSDPEPVFINKSSTEQIIKAKHNEKATLSCEVSNTNTEVKWYKDGKLLSSDKKTKMESKGKIRRLVVETVDKKDTGEYTCEAEGQKMSFKIQVDEPKQVFLSKEPLKELKATLSEKATLSCEVSEAQTEVKWYKDGKLLTSTKKNAIESEGKIRRLVIKNAEKKDSAIYTCEAAGQKLAFQLQVSDPESVFINKSSTEQIVKAQHYEKAMLSCEVSNTNTEVKWYKDGKLLSSDKKIKTESKGKIRRLVVETVDKKDAGEYTCEAEGQKMSFKIQVDEPMQVFLSKEPLKEVKATVSEKATLSCEVSEAQTEVNWCKDGKVLTSTKKNVIESEGKIRRLVIENAEKKNSGIYTCEAAGEKLAFQLQVSDPEPAFVKKLSVEQIVKVNRFEKATLACEVSNASTEVKWYKDGKLLSCGKRMRTESDGKIKRLVIEIVDMKDAGEYTCEAQGQKMSFKIQVAEPEPVFANKDTVLKEIKASVSEKAILSCAVSQSKTDVKWYKDGKLLSSNKKTKIESEGCIRRLIVDSVEKKDIGTYTCEALEEKLSFHLELTDQVATFKKKGTEELVAIQEGESANFSTEVSTESVAVKWYKDNIELKEGKKYNIKKLGLSRMLVIKSAEAKDSGTYTCEICGGDKQDFRLQVKESAVKFIKKLEAISPEVGETAVLTCELNQSKGDVLWRRNGVEIKSTIKFKIQGDGSKWSLKIIKVSLEDEGEYSCECRDDKTTCKVTPKVPRVVRFTGKLNNVAAMEGKDATFKCTLSPADTIVTWSHKGVPVKASSKFRITHEGMTHSLTVIDVTLEDAGEITAESEGKVTKANLQVQEAFVLFMKKLENQSVEEYGTVILETELSKPSKEVKWMRNSVVLQPGENVDIRSEGVKQTLILKNVTFADRGIYSCETLNDKTQAKITVEMRKIVVVHGLKEIKADVRQTVTFEVELNHEGVEGTWLKDGVKLQTGGNCRITSFGKKHALTLSSLKKEDEGLISFQAEGVHTSGRLIISEPAVKFTKILEDIKVPEFEKVSLECELSKSNAEVKWFKDDMDLKPSKKFAVISQGRKRILLIHKCTKEDQGSYTCDVIDDKTSAMLIVHGRTFVLLFKSAKAEDAGEIKFTAEKASSTAKLQFVATEIENSGATDQLKKLLALLQSTDKLNELRAELEFVSFHCQPIINTLPSFEAQSIIAVDVYNKVSDLLSCLKSSGFPIAANSCEDAKHNAAAKLEEYFVGTKQSAIDLFRSVRIFDPRQLPLLSKNFADHAQSVPTMMATADEWQAYQGIASQLPVKIVKHLRDKIALEKHRGILECQVSHVNAPVKWYRKDKEIKANKKYELISEGVYRKLIINNVDSSDEDVYTCDAVDDKTSAQLLVEEQAITIVRELSSVEVTEPAQACFEVELGVADIKPPKWTLCGEVIQPSSDAEIEHSGTTHRLILRKTSTSMTGPVQFTAGKSKSIAQLTVKEPPVEVSRQMKDINVKEKESAVLSCEFSTPPKMVHWYKDQTILESSSKYRMKQAKNHFELTILNTKPEDCGVYRCKAGNAETKSTLTVEARKIEITKHLKDVDVEEEGNAFFSCEVSHEDEDVQWYLNDTLLCVNEVNEIKKDGKFHSITLKRLTVEDAGTVKIKVGEVIESVSLKIKEKLAVFLKSLDDIMGEERGMVTFECEVSKPKVKPLWKKDNISLDSSDKYELLQSGKTLGLIVHNLCKDDAGLYTCDIGTDITKSKLSVQDLNIGITKRLKSAEVKEGESCTFECILSHESIDECCWSLNAQTVVSGDRFEISNKGRKYVLKIKEVNAADAGDVIFTARNLKSKATLFVKEKPATITENLENCIITAGQDIILICKTSKSEASVKWYKDGKVIRKSQKYDIIQDGCTNKLAVRNTTTKDTGEYTCETEIAKSSAKVEVKENLNRFTMELCDLTAEENDSVTLKCETAEPVSQVVWRKGMSEIKDGIKYKMKQEGTLSILLINQVEKSDSGIYSCDIGAVQTQAKLTVHESIPAITKGLKDTEVMEGEDVVLLCETSKADTPVTWFKDGILLKSSSKHKISCLGLNAKLTICKTEEGDSGIYECETGTAKSRAKVAVNAQPVSFIRELHDQDYEEGGTATLNCELSKADAQVEWKKGESMLHSGNKYHMKQKGALFELHISNLKLEDSGIYICKCGEQETSASVNVKALPVLFKQELQNQEAKEGGTVTLHCELSKLGTLVEWRKDGEEIKPSDKYKMKQRGFGAELIIHNLQPEDAGDYSCFCQDNQTTAHVRVEAMPIFFKKELQHQQFLEGSTVTLRCELSRPAPHVEWKKAGKLLQASEKYEIKLKGAEAELRIYCAQLEDAGEYSCECADQKTEAGVKINALPVLFKQELTSQEAQEGSSVTLRCELSKSKAPIEWRKGIDILQSGEKYQFKQKGCTVEMKINNLQFEDSGEYICDTGSHQTTASVKVNALPVAFIQKLKNMEYQEGDCATLHCELSKSQASVKWKKDNIILQVSEKMQMKSKGAIAELIINKLNLEDAGVYTCDTGDAQSSAQITVKALPVIFKKGLKDQEVQEGDSITLHCELSKSEAPVQWKKGEVTLCQSNKYNMKHNGNVVELIITDVCPEDSGMYSCDSGEQTTTGHVQVRAFPVSFKQELKDQEVQEGDTVTLHCELSKSATPVKWRKGTVLLQASDKMKMHQKDTTVELVISKLQLKDSGKYICDAGEKQSTAEITVKALPVLFKQELKDQEAQEGDKLVLHCELSKPNASVKWKKGDVILQDSKKFQMKSKGNIEELVIDKLELEDAAVYTCDIGDKQSSAQITIKAPPVLILKELKDTEAGESSTAILHCELSKPSAVVEWKKCGIILQPCDKYEMKQDGYVVKLLVHDLKLEDTGDYICDIEGQTSSASLVVNALPVVFKQELQDQEANEGDTTTLCCKISKPGAFVEWRKGEINLCSCAKYEMKQEGLFAKLLIHCVEPEDSGEYTCDVGTQQTTATLNVKALPVFFKTLLVNQEAYLGDSATLRCQTTKPGAPVEWTKGDMVLQPSDKYQMKLEGDVAELVIYNLQTEDSGLYACNTGNQKTTAHLKVNKLDVVIVKGLESQTVYEEENVYFRCYVSHENVADAQWKLKDIPLQNNEMNEITVEGKIHTLTLKNVSLDDSGIVVFSIGPYTSTAELKVKGPPVSFTRTLCNTVVEEGGTASLTCELSQSKGVTVDWRKDNMIIYPSSKYQITQDGAVHTLYIHQVTSEDKGDYICDTGEQQSEASLSIKALPIIFRQELQNQEAQEGSSIIFHCELSKAGVQAFADTFTTDDFAKSCNLHIPETPMQLYKPEMYIVKPLSNVEVFENEDAFFECVVSCADVQGVIWTLAGTELQNNELNEIGIRDNKAHTLLLHNVSSAPVLFTHLLQNETAEVGNTAILQCELSKPIASVTWRKGDVVLHPSNKYEMKAEGKVTKLYIKNLKLSDSADYTCDTGNQQSTASLTVKEPVLDIIKSLKDVAVHVNEDAYFCVELSRPSVTEVQWKLGGIELQPNEMNVIDTEKNGAVHKLLLRNVTIDDSGPVTFTAGTCTSTAQLTVTAPHAFFNKELESQVVQEGSSAILSCEISQPTVSVIWKKDGLVLTSGEKYTLQQEGCTVVLNIHDLSSDDQGQYTCDTGYHQTTANLTVKAAPVSFKQELMNQEVVEGETAILSCEISKTGVPVEWRKGGVVLQQSNKYEMRTKGTIMDLVIHDLEPEDNGYYTCSTGENQTTASITIQERELKIVSGLKNTDVFVGQPATFSCQLSRSVKDVQWWLDGSLLQESSLIEIAIHDSNIHTFTIKSVAADDSGIVTFKARNIISSAKLLVKDPTVEVVSVMEDVFVEEEKPAEFICQYSRPVHATWKKNGRPIQPNEERIVIEQDWNVAKLKISYVTQNDVGVYSCEAEGTRAVARLDIQAKPIDIIQGLENVESVEGGEALFECYLSRPERYAYRWLMDDQPVKESDKAEMAVFENGLRHLLLLKNLSPEDSCRVTFLAGNVVSSAFLAVRGWQLGVVRPLEDIEVILGEKAEFNCVLSEFVPMSEVSWYLNGSEIHADDTWEMQAQGNSYLLMLKNAQAHHAGEVTFAARDAISSAKLIIIALPDPPEEPEVMSKNSQSVMLSWFMPLNDGGGPILGYNVEMRSSDSFLWLPCNTKPIPNTEFVVDNLIPGMGYRFRVSAINRAGVGEPVHLPQTVQLEAPVVVTKALSAPSVKEGGNISLDCEISRDCSTVMWLKDTKRIHPGNKYHIISDGRHQALVIQDFSSDDQGVYKCVISPEVESSVELYISELSFPKPDMPEEDEEFSKQPSLPHEAAQEGDLHLLWEALAKKRRMSREPTLDSISEVPEEDDKMVKLRKVTPEELLTPLESEQFCTSSDDESRSEVPSLVSYLKKAGQSTVTVAGGQVQTVATKKFWKMWEASEVEPQSVPQQMAVTTMPPIQITPEEDPEMTEAAIKIQAAFKGYKARKELKMQEVPDFGEVFKDQTCEPNGTIHLECVSLSKSDIEVHWLKDGDKLEDGRHHHIDIYNDGTCSLIITGLTPKDTGIYTCVISNKFGSATHSAKVTVGSQRETSILNAKQMTYGYSADSEPESSSGSEMDDGLRKAGKRLRRLLRTRLSHDMPDVEEETFVSADEGEFDTADQQTYREDDTYIYIKFDTIPEAHIASRRFQEMFTAHGVPLEADIPEEGLRKAELRIKKLPPSLADHGPHTPTQEMLQPSFTPSSSAPVFLTELQSQEVQEGYPVSFDCVISGRPTPNIRWFKDGKLIEENDHYMINEDQEGCHQLIITAVHPKDMGVYRCVAENYNGIASTKAELRVEVSCSSDYDTAADATETSSYVSAKGYLSREQEGIESMTEEEQLPQVVDELHDVLVSPGAPIAKMNIQVKGYPHPRVYWFKDGQPLQQTERILMTEEKGLHSLEILEVRREDSGEYSTYISNSAGSAYSSARLIVERPEEHSTDGEVTGTKENITPPRFLERFTNKRVKKGSSITLSVKVEGCPTPLITWLKEESAEDVLWIKPDSPGYKVASSHMQHSLILLDVGKEYSGTYTCIATNKAGQSICSAHLDVEEGAYMQQEVSKATSQYLGEVGSEEFLQKLTTHITEMVSAKISQASLRVPGMDSDEECKTPSPSPHHGRSRPSSIIAESSSESDEGETRGEIFDIYVATADYTPLTSNKEAIVLKEGQYVEVLDSANPLKWLVRTKPTKFTPSRQGWVSPAYLDKKMKLSPDTPLGEAPEILGEQVSEDEYKRRLCYYIQDLIRSEEEFVNDLTFLLSHHKNHMDSDPDISSQKEAIFRNIDDISNFHNSTFLSGLSQCDTDDDIAMCFIKNAQGFEKYIKYLVGKSQADSLLSSRVTQEFFKKYTESELADVDPSQIHPIQYYLERPLSRIQKYKTVLKELICNKARNEQNCTLLEEAYGIVSSLPRRSENTLHVSLIENYPATLEALGEPIRQGPFTVWEGAPGTRASARGHHRHVFLFANYILICKPKRETNTETQAYIFKNMMKLTNIDVNDFVEGDDRAFEIWHEREDSVRKYTLQARTVIIKNSWVRDLTDLQQRYSLPAWIPPDFEAVLSDCTAELGETVKLACKVTGNPKPVISWYKDGKALEIDPHHIIIEDPDGSCTLILDNLTAEDSGQYMCFATSIAGNVSTLGKIIVQVPPQFVNKLRNAQLIKGEDAQFLCTIQGAPYPQIRWYKDGTLITDKNKFSQFSETLSGVVVLVIKDPGENDLGRYEFTEQETKVPKKTIIIEETITTVVKTPKVKRRLSPGISPSRKSYSEASTPEPVLGIRHKKPAVRSQSEAAKATVIPAVFVTEAQEEFGAAARQTTVEIKPGEHKPKWIEVEEIIEYKVRSPKLQKKRGVSPGKPEKEQYDTEKFTLPGPRPKRHPKDDPNTNNSNNKLVQQSVANEQLPDSLTWDSDQDILSPENKYPTPVHISGLDDQVEKQACSTLESSAEHTTKATACIRLNEGAPLMAAQVGQTLVFSFETPQISPDDHCLGNFTGSFLEETNQAEETIHQEDCSSVEGVIVEEPEVKWDDLIQRDTKILTRNGKAITLEDLEDYIPKEGETYGCLNISQPYSGDCDKPCEISVVQREINETTIGKPVLLNVGRPAVTKSKKGFFSHFKGNLAGNLFTRTSSHKVSREPRHSVLVTGTHLETIKHSASPMLEIKQSYCTEVQCSLENGQQTYKTEVSAQTFSYGAVGEPVTLHIRKKDTIEH</sequence>
<dbReference type="Pfam" id="PF00041">
    <property type="entry name" value="fn3"/>
    <property type="match status" value="2"/>
</dbReference>
<dbReference type="SMART" id="SM00233">
    <property type="entry name" value="PH"/>
    <property type="match status" value="1"/>
</dbReference>
<feature type="domain" description="Ig-like" evidence="14">
    <location>
        <begin position="2839"/>
        <end position="2911"/>
    </location>
</feature>
<dbReference type="EMBL" id="JAAWVN010006612">
    <property type="protein sequence ID" value="MBN3290139.1"/>
    <property type="molecule type" value="Genomic_DNA"/>
</dbReference>
<evidence type="ECO:0000259" key="12">
    <source>
        <dbReference type="PROSITE" id="PS50003"/>
    </source>
</evidence>
<dbReference type="Pfam" id="PF00621">
    <property type="entry name" value="RhoGEF"/>
    <property type="match status" value="1"/>
</dbReference>
<keyword evidence="3 9" id="KW-0728">SH3 domain</keyword>
<dbReference type="SMART" id="SM00015">
    <property type="entry name" value="IQ"/>
    <property type="match status" value="1"/>
</dbReference>
<keyword evidence="17" id="KW-1185">Reference proteome</keyword>
<proteinExistence type="inferred from homology"/>
<evidence type="ECO:0000259" key="14">
    <source>
        <dbReference type="PROSITE" id="PS50835"/>
    </source>
</evidence>
<dbReference type="CDD" id="cd12025">
    <property type="entry name" value="SH3_Obscurin_like"/>
    <property type="match status" value="1"/>
</dbReference>
<dbReference type="InterPro" id="IPR055251">
    <property type="entry name" value="SOS1_NGEF_PH"/>
</dbReference>
<feature type="domain" description="Ig-like" evidence="14">
    <location>
        <begin position="2202"/>
        <end position="2293"/>
    </location>
</feature>
<feature type="domain" description="Ig-like" evidence="14">
    <location>
        <begin position="3272"/>
        <end position="3354"/>
    </location>
</feature>
<feature type="domain" description="Fibronectin type-III" evidence="15">
    <location>
        <begin position="5015"/>
        <end position="5110"/>
    </location>
</feature>
<dbReference type="SMART" id="SM00060">
    <property type="entry name" value="FN3"/>
    <property type="match status" value="2"/>
</dbReference>
<keyword evidence="8" id="KW-0393">Immunoglobulin domain</keyword>
<feature type="compositionally biased region" description="Polar residues" evidence="10">
    <location>
        <begin position="5619"/>
        <end position="5630"/>
    </location>
</feature>
<dbReference type="InterPro" id="IPR036116">
    <property type="entry name" value="FN3_sf"/>
</dbReference>
<feature type="domain" description="Ig-like" evidence="14">
    <location>
        <begin position="5627"/>
        <end position="5729"/>
    </location>
</feature>
<dbReference type="SMART" id="SM00325">
    <property type="entry name" value="RhoGEF"/>
    <property type="match status" value="1"/>
</dbReference>
<dbReference type="Proteomes" id="UP001166052">
    <property type="component" value="Unassembled WGS sequence"/>
</dbReference>
<feature type="domain" description="Ig-like" evidence="14">
    <location>
        <begin position="3628"/>
        <end position="3712"/>
    </location>
</feature>
<dbReference type="Gene3D" id="2.30.29.30">
    <property type="entry name" value="Pleckstrin-homology domain (PH domain)/Phosphotyrosine-binding domain (PTB)"/>
    <property type="match status" value="1"/>
</dbReference>
<feature type="domain" description="DH" evidence="13">
    <location>
        <begin position="6161"/>
        <end position="6340"/>
    </location>
</feature>
<keyword evidence="7" id="KW-1015">Disulfide bond</keyword>
<feature type="domain" description="Ig-like" evidence="14">
    <location>
        <begin position="3005"/>
        <end position="3089"/>
    </location>
</feature>
<accession>A0ABS2YTR4</accession>
<dbReference type="InterPro" id="IPR003961">
    <property type="entry name" value="FN3_dom"/>
</dbReference>
<dbReference type="PROSITE" id="PS50010">
    <property type="entry name" value="DH_2"/>
    <property type="match status" value="1"/>
</dbReference>
<feature type="domain" description="Ig-like" evidence="14">
    <location>
        <begin position="1294"/>
        <end position="1380"/>
    </location>
</feature>
<feature type="domain" description="Fibronectin type-III" evidence="15">
    <location>
        <begin position="558"/>
        <end position="654"/>
    </location>
</feature>
<feature type="domain" description="Ig-like" evidence="14">
    <location>
        <begin position="1018"/>
        <end position="1107"/>
    </location>
</feature>
<comment type="caution">
    <text evidence="16">The sequence shown here is derived from an EMBL/GenBank/DDBJ whole genome shotgun (WGS) entry which is preliminary data.</text>
</comment>
<dbReference type="InterPro" id="IPR000219">
    <property type="entry name" value="DH_dom"/>
</dbReference>
<feature type="region of interest" description="Disordered" evidence="10">
    <location>
        <begin position="5610"/>
        <end position="5630"/>
    </location>
</feature>
<dbReference type="SUPFAM" id="SSF50729">
    <property type="entry name" value="PH domain-like"/>
    <property type="match status" value="1"/>
</dbReference>
<feature type="region of interest" description="Disordered" evidence="10">
    <location>
        <begin position="6023"/>
        <end position="6065"/>
    </location>
</feature>
<feature type="domain" description="Ig-like" evidence="14">
    <location>
        <begin position="374"/>
        <end position="457"/>
    </location>
</feature>
<dbReference type="InterPro" id="IPR036028">
    <property type="entry name" value="SH3-like_dom_sf"/>
</dbReference>
<name>A0ABS2YTR4_POLSE</name>
<feature type="domain" description="Ig-like" evidence="14">
    <location>
        <begin position="5110"/>
        <end position="5193"/>
    </location>
</feature>
<evidence type="ECO:0000256" key="8">
    <source>
        <dbReference type="ARBA" id="ARBA00023319"/>
    </source>
</evidence>
<feature type="domain" description="Ig-like" evidence="14">
    <location>
        <begin position="1925"/>
        <end position="2010"/>
    </location>
</feature>
<feature type="domain" description="Ig-like" evidence="14">
    <location>
        <begin position="3450"/>
        <end position="3522"/>
    </location>
</feature>
<keyword evidence="6" id="KW-0677">Repeat</keyword>
<dbReference type="InterPro" id="IPR003599">
    <property type="entry name" value="Ig_sub"/>
</dbReference>
<feature type="domain" description="Ig-like" evidence="14">
    <location>
        <begin position="928"/>
        <end position="1014"/>
    </location>
</feature>
<feature type="domain" description="SH3" evidence="11">
    <location>
        <begin position="6068"/>
        <end position="6135"/>
    </location>
</feature>
<feature type="domain" description="Ig-like" evidence="14">
    <location>
        <begin position="3806"/>
        <end position="3890"/>
    </location>
</feature>
<evidence type="ECO:0000313" key="17">
    <source>
        <dbReference type="Proteomes" id="UP001166052"/>
    </source>
</evidence>
<dbReference type="InterPro" id="IPR007110">
    <property type="entry name" value="Ig-like_dom"/>
</dbReference>
<dbReference type="Gene3D" id="1.20.900.10">
    <property type="entry name" value="Dbl homology (DH) domain"/>
    <property type="match status" value="1"/>
</dbReference>
<feature type="domain" description="Ig-like" evidence="14">
    <location>
        <begin position="3539"/>
        <end position="3623"/>
    </location>
</feature>
<dbReference type="PANTHER" id="PTHR35971:SF4">
    <property type="entry name" value="OBSCURIN"/>
    <property type="match status" value="1"/>
</dbReference>
<feature type="domain" description="Ig-like" evidence="14">
    <location>
        <begin position="4830"/>
        <end position="4917"/>
    </location>
</feature>
<dbReference type="SUPFAM" id="SSF48726">
    <property type="entry name" value="Immunoglobulin"/>
    <property type="match status" value="58"/>
</dbReference>
<feature type="domain" description="Ig-like" evidence="14">
    <location>
        <begin position="6571"/>
        <end position="6643"/>
    </location>
</feature>
<evidence type="ECO:0000256" key="10">
    <source>
        <dbReference type="SAM" id="MobiDB-lite"/>
    </source>
</evidence>
<dbReference type="SMART" id="SM00406">
    <property type="entry name" value="IGv"/>
    <property type="match status" value="19"/>
</dbReference>
<dbReference type="SUPFAM" id="SSF48065">
    <property type="entry name" value="DBL homology domain (DH-domain)"/>
    <property type="match status" value="1"/>
</dbReference>
<dbReference type="PROSITE" id="PS50835">
    <property type="entry name" value="IG_LIKE"/>
    <property type="match status" value="47"/>
</dbReference>
<dbReference type="SMART" id="SM00409">
    <property type="entry name" value="IG"/>
    <property type="match status" value="55"/>
</dbReference>
<feature type="domain" description="Ig-like" evidence="14">
    <location>
        <begin position="3895"/>
        <end position="3981"/>
    </location>
</feature>
<feature type="domain" description="Ig-like" evidence="14">
    <location>
        <begin position="4562"/>
        <end position="4646"/>
    </location>
</feature>
<dbReference type="InterPro" id="IPR013106">
    <property type="entry name" value="Ig_V-set"/>
</dbReference>
<dbReference type="SUPFAM" id="SSF49265">
    <property type="entry name" value="Fibronectin type III"/>
    <property type="match status" value="2"/>
</dbReference>
<evidence type="ECO:0000256" key="5">
    <source>
        <dbReference type="ARBA" id="ARBA00022553"/>
    </source>
</evidence>
<dbReference type="InterPro" id="IPR036179">
    <property type="entry name" value="Ig-like_dom_sf"/>
</dbReference>
<evidence type="ECO:0000259" key="11">
    <source>
        <dbReference type="PROSITE" id="PS50002"/>
    </source>
</evidence>
<evidence type="ECO:0000256" key="9">
    <source>
        <dbReference type="PROSITE-ProRule" id="PRU00192"/>
    </source>
</evidence>
<organism evidence="16 17">
    <name type="scientific">Polypterus senegalus</name>
    <name type="common">Senegal bichir</name>
    <dbReference type="NCBI Taxonomy" id="55291"/>
    <lineage>
        <taxon>Eukaryota</taxon>
        <taxon>Metazoa</taxon>
        <taxon>Chordata</taxon>
        <taxon>Craniata</taxon>
        <taxon>Vertebrata</taxon>
        <taxon>Euteleostomi</taxon>
        <taxon>Actinopterygii</taxon>
        <taxon>Polypteriformes</taxon>
        <taxon>Polypteridae</taxon>
        <taxon>Polypterus</taxon>
    </lineage>
</organism>
<evidence type="ECO:0000259" key="13">
    <source>
        <dbReference type="PROSITE" id="PS50010"/>
    </source>
</evidence>
<feature type="domain" description="Ig-like" evidence="14">
    <location>
        <begin position="3094"/>
        <end position="3178"/>
    </location>
</feature>
<feature type="non-terminal residue" evidence="16">
    <location>
        <position position="7129"/>
    </location>
</feature>
<dbReference type="InterPro" id="IPR035526">
    <property type="entry name" value="Obscurin_SH3"/>
</dbReference>
<feature type="domain" description="Ig-like" evidence="14">
    <location>
        <begin position="5882"/>
        <end position="5976"/>
    </location>
</feature>
<dbReference type="Pfam" id="PF22697">
    <property type="entry name" value="SOS1_NGEF_PH"/>
    <property type="match status" value="1"/>
</dbReference>
<evidence type="ECO:0000256" key="6">
    <source>
        <dbReference type="ARBA" id="ARBA00022737"/>
    </source>
</evidence>
<feature type="domain" description="Ig-like" evidence="14">
    <location>
        <begin position="4650"/>
        <end position="4736"/>
    </location>
</feature>
<feature type="non-terminal residue" evidence="16">
    <location>
        <position position="1"/>
    </location>
</feature>
<evidence type="ECO:0000313" key="16">
    <source>
        <dbReference type="EMBL" id="MBN3290139.1"/>
    </source>
</evidence>
<feature type="domain" description="Ig-like" evidence="14">
    <location>
        <begin position="1657"/>
        <end position="1832"/>
    </location>
</feature>
<dbReference type="PANTHER" id="PTHR35971">
    <property type="entry name" value="SI:DKEY-31G6.6"/>
    <property type="match status" value="1"/>
</dbReference>
<dbReference type="Pfam" id="PF13927">
    <property type="entry name" value="Ig_3"/>
    <property type="match status" value="1"/>
</dbReference>
<feature type="compositionally biased region" description="Basic and acidic residues" evidence="10">
    <location>
        <begin position="6776"/>
        <end position="6786"/>
    </location>
</feature>
<feature type="domain" description="Ig-like" evidence="14">
    <location>
        <begin position="4740"/>
        <end position="4825"/>
    </location>
</feature>
<reference evidence="16" key="1">
    <citation type="journal article" date="2021" name="Cell">
        <title>Tracing the genetic footprints of vertebrate landing in non-teleost ray-finned fishes.</title>
        <authorList>
            <person name="Bi X."/>
            <person name="Wang K."/>
            <person name="Yang L."/>
            <person name="Pan H."/>
            <person name="Jiang H."/>
            <person name="Wei Q."/>
            <person name="Fang M."/>
            <person name="Yu H."/>
            <person name="Zhu C."/>
            <person name="Cai Y."/>
            <person name="He Y."/>
            <person name="Gan X."/>
            <person name="Zeng H."/>
            <person name="Yu D."/>
            <person name="Zhu Y."/>
            <person name="Jiang H."/>
            <person name="Qiu Q."/>
            <person name="Yang H."/>
            <person name="Zhang Y.E."/>
            <person name="Wang W."/>
            <person name="Zhu M."/>
            <person name="He S."/>
            <person name="Zhang G."/>
        </authorList>
    </citation>
    <scope>NUCLEOTIDE SEQUENCE</scope>
    <source>
        <strain evidence="16">Bchr_001</strain>
    </source>
</reference>
<dbReference type="InterPro" id="IPR003598">
    <property type="entry name" value="Ig_sub2"/>
</dbReference>
<feature type="domain" description="Ig-like" evidence="14">
    <location>
        <begin position="6477"/>
        <end position="6560"/>
    </location>
</feature>
<feature type="domain" description="Ig-like" evidence="14">
    <location>
        <begin position="4472"/>
        <end position="4557"/>
    </location>
</feature>
<feature type="compositionally biased region" description="Low complexity" evidence="10">
    <location>
        <begin position="6048"/>
        <end position="6057"/>
    </location>
</feature>
<dbReference type="SUPFAM" id="SSF50044">
    <property type="entry name" value="SH3-domain"/>
    <property type="match status" value="1"/>
</dbReference>
<dbReference type="InterPro" id="IPR000048">
    <property type="entry name" value="IQ_motif_EF-hand-BS"/>
</dbReference>
<feature type="region of interest" description="Disordered" evidence="10">
    <location>
        <begin position="6765"/>
        <end position="6809"/>
    </location>
</feature>
<dbReference type="PROSITE" id="PS50003">
    <property type="entry name" value="PH_DOMAIN"/>
    <property type="match status" value="1"/>
</dbReference>
<feature type="domain" description="Ig-like" evidence="14">
    <location>
        <begin position="4292"/>
        <end position="4376"/>
    </location>
</feature>
<dbReference type="CDD" id="cd20971">
    <property type="entry name" value="IgI_1_Titin-A168_like"/>
    <property type="match status" value="1"/>
</dbReference>
<evidence type="ECO:0000256" key="2">
    <source>
        <dbReference type="ARBA" id="ARBA00006692"/>
    </source>
</evidence>
<dbReference type="CDD" id="cd23767">
    <property type="entry name" value="IQCD"/>
    <property type="match status" value="1"/>
</dbReference>
<feature type="domain" description="Ig-like" evidence="14">
    <location>
        <begin position="110"/>
        <end position="198"/>
    </location>
</feature>